<evidence type="ECO:0000313" key="1">
    <source>
        <dbReference type="EMBL" id="KAL3674508.1"/>
    </source>
</evidence>
<keyword evidence="2" id="KW-1185">Reference proteome</keyword>
<comment type="caution">
    <text evidence="1">The sequence shown here is derived from an EMBL/GenBank/DDBJ whole genome shotgun (WGS) entry which is preliminary data.</text>
</comment>
<name>A0ABD3G5U0_9STRA</name>
<evidence type="ECO:0000313" key="2">
    <source>
        <dbReference type="Proteomes" id="UP001632037"/>
    </source>
</evidence>
<protein>
    <submittedName>
        <fullName evidence="1">Uncharacterized protein</fullName>
    </submittedName>
</protein>
<proteinExistence type="predicted"/>
<gene>
    <name evidence="1" type="ORF">V7S43_000456</name>
</gene>
<dbReference type="Proteomes" id="UP001632037">
    <property type="component" value="Unassembled WGS sequence"/>
</dbReference>
<sequence length="63" mass="7329">MQLQLLHGDQIVNQVALFKNVKRLDRCVDSGWMTRMFIFGDVVLKIFEAKLLAMKPAYNVTWS</sequence>
<reference evidence="1 2" key="1">
    <citation type="submission" date="2024-09" db="EMBL/GenBank/DDBJ databases">
        <title>Genome sequencing and assembly of Phytophthora oleae, isolate VK10A, causative agent of rot of olive drupes.</title>
        <authorList>
            <person name="Conti Taguali S."/>
            <person name="Riolo M."/>
            <person name="La Spada F."/>
            <person name="Cacciola S.O."/>
            <person name="Dionisio G."/>
        </authorList>
    </citation>
    <scope>NUCLEOTIDE SEQUENCE [LARGE SCALE GENOMIC DNA]</scope>
    <source>
        <strain evidence="1 2">VK10A</strain>
    </source>
</reference>
<organism evidence="1 2">
    <name type="scientific">Phytophthora oleae</name>
    <dbReference type="NCBI Taxonomy" id="2107226"/>
    <lineage>
        <taxon>Eukaryota</taxon>
        <taxon>Sar</taxon>
        <taxon>Stramenopiles</taxon>
        <taxon>Oomycota</taxon>
        <taxon>Peronosporomycetes</taxon>
        <taxon>Peronosporales</taxon>
        <taxon>Peronosporaceae</taxon>
        <taxon>Phytophthora</taxon>
    </lineage>
</organism>
<dbReference type="AlphaFoldDB" id="A0ABD3G5U0"/>
<accession>A0ABD3G5U0</accession>
<dbReference type="EMBL" id="JBIMZQ010000001">
    <property type="protein sequence ID" value="KAL3674508.1"/>
    <property type="molecule type" value="Genomic_DNA"/>
</dbReference>